<evidence type="ECO:0000256" key="6">
    <source>
        <dbReference type="ARBA" id="ARBA00022840"/>
    </source>
</evidence>
<proteinExistence type="inferred from homology"/>
<evidence type="ECO:0000256" key="2">
    <source>
        <dbReference type="ARBA" id="ARBA00007025"/>
    </source>
</evidence>
<keyword evidence="5" id="KW-0347">Helicase</keyword>
<dbReference type="Gene3D" id="3.40.50.10810">
    <property type="entry name" value="Tandem AAA-ATPase domain"/>
    <property type="match status" value="1"/>
</dbReference>
<comment type="similarity">
    <text evidence="2">Belongs to the SNF2/RAD54 helicase family.</text>
</comment>
<dbReference type="CDD" id="cd18793">
    <property type="entry name" value="SF2_C_SNF"/>
    <property type="match status" value="1"/>
</dbReference>
<reference evidence="13" key="2">
    <citation type="journal article" date="2022" name="Microb. Genom.">
        <title>A chromosome-scale genome assembly of the tomato pathogen Cladosporium fulvum reveals a compartmentalized genome architecture and the presence of a dispensable chromosome.</title>
        <authorList>
            <person name="Zaccaron A.Z."/>
            <person name="Chen L.H."/>
            <person name="Samaras A."/>
            <person name="Stergiopoulos I."/>
        </authorList>
    </citation>
    <scope>NUCLEOTIDE SEQUENCE</scope>
    <source>
        <strain evidence="13">Race5_Kim</strain>
    </source>
</reference>
<dbReference type="Pfam" id="PF00176">
    <property type="entry name" value="SNF2-rel_dom"/>
    <property type="match status" value="1"/>
</dbReference>
<dbReference type="Proteomes" id="UP000756132">
    <property type="component" value="Chromosome 6"/>
</dbReference>
<dbReference type="GO" id="GO:0005524">
    <property type="term" value="F:ATP binding"/>
    <property type="evidence" value="ECO:0007669"/>
    <property type="project" value="UniProtKB-KW"/>
</dbReference>
<dbReference type="OrthoDB" id="2020972at2759"/>
<dbReference type="GO" id="GO:0003677">
    <property type="term" value="F:DNA binding"/>
    <property type="evidence" value="ECO:0007669"/>
    <property type="project" value="UniProtKB-KW"/>
</dbReference>
<feature type="compositionally biased region" description="Polar residues" evidence="9">
    <location>
        <begin position="641"/>
        <end position="661"/>
    </location>
</feature>
<dbReference type="InterPro" id="IPR056026">
    <property type="entry name" value="DUF7607"/>
</dbReference>
<reference evidence="13" key="1">
    <citation type="submission" date="2021-12" db="EMBL/GenBank/DDBJ databases">
        <authorList>
            <person name="Zaccaron A."/>
            <person name="Stergiopoulos I."/>
        </authorList>
    </citation>
    <scope>NUCLEOTIDE SEQUENCE</scope>
    <source>
        <strain evidence="13">Race5_Kim</strain>
    </source>
</reference>
<dbReference type="EMBL" id="CP090168">
    <property type="protein sequence ID" value="UJO19430.1"/>
    <property type="molecule type" value="Genomic_DNA"/>
</dbReference>
<dbReference type="InterPro" id="IPR038718">
    <property type="entry name" value="SNF2-like_sf"/>
</dbReference>
<feature type="domain" description="Helicase C-terminal" evidence="12">
    <location>
        <begin position="1356"/>
        <end position="1504"/>
    </location>
</feature>
<evidence type="ECO:0000256" key="1">
    <source>
        <dbReference type="ARBA" id="ARBA00004123"/>
    </source>
</evidence>
<dbReference type="PANTHER" id="PTHR45797">
    <property type="entry name" value="RAD54-LIKE"/>
    <property type="match status" value="1"/>
</dbReference>
<name>A0A9Q8PBH8_PASFU</name>
<dbReference type="GO" id="GO:0016887">
    <property type="term" value="F:ATP hydrolysis activity"/>
    <property type="evidence" value="ECO:0007669"/>
    <property type="project" value="InterPro"/>
</dbReference>
<evidence type="ECO:0000313" key="13">
    <source>
        <dbReference type="EMBL" id="UJO19430.1"/>
    </source>
</evidence>
<keyword evidence="7" id="KW-0238">DNA-binding</keyword>
<feature type="compositionally biased region" description="Pro residues" evidence="9">
    <location>
        <begin position="1656"/>
        <end position="1672"/>
    </location>
</feature>
<dbReference type="InterPro" id="IPR001660">
    <property type="entry name" value="SAM"/>
</dbReference>
<protein>
    <submittedName>
        <fullName evidence="13">Uncharacterized protein</fullName>
    </submittedName>
</protein>
<feature type="compositionally biased region" description="Basic and acidic residues" evidence="9">
    <location>
        <begin position="352"/>
        <end position="366"/>
    </location>
</feature>
<evidence type="ECO:0000256" key="9">
    <source>
        <dbReference type="SAM" id="MobiDB-lite"/>
    </source>
</evidence>
<feature type="compositionally biased region" description="Basic and acidic residues" evidence="9">
    <location>
        <begin position="129"/>
        <end position="143"/>
    </location>
</feature>
<dbReference type="Pfam" id="PF24580">
    <property type="entry name" value="DUF7607"/>
    <property type="match status" value="1"/>
</dbReference>
<feature type="region of interest" description="Disordered" evidence="9">
    <location>
        <begin position="1601"/>
        <end position="1696"/>
    </location>
</feature>
<dbReference type="SMART" id="SM00487">
    <property type="entry name" value="DEXDc"/>
    <property type="match status" value="1"/>
</dbReference>
<dbReference type="KEGG" id="ffu:CLAFUR5_06696"/>
<evidence type="ECO:0000259" key="11">
    <source>
        <dbReference type="PROSITE" id="PS51192"/>
    </source>
</evidence>
<dbReference type="GO" id="GO:0004386">
    <property type="term" value="F:helicase activity"/>
    <property type="evidence" value="ECO:0007669"/>
    <property type="project" value="UniProtKB-KW"/>
</dbReference>
<dbReference type="Gene3D" id="3.40.50.300">
    <property type="entry name" value="P-loop containing nucleotide triphosphate hydrolases"/>
    <property type="match status" value="1"/>
</dbReference>
<evidence type="ECO:0000256" key="5">
    <source>
        <dbReference type="ARBA" id="ARBA00022806"/>
    </source>
</evidence>
<keyword evidence="6" id="KW-0067">ATP-binding</keyword>
<keyword evidence="3" id="KW-0547">Nucleotide-binding</keyword>
<feature type="compositionally biased region" description="Polar residues" evidence="9">
    <location>
        <begin position="1684"/>
        <end position="1696"/>
    </location>
</feature>
<dbReference type="InterPro" id="IPR049730">
    <property type="entry name" value="SNF2/RAD54-like_C"/>
</dbReference>
<dbReference type="RefSeq" id="XP_047763796.1">
    <property type="nucleotide sequence ID" value="XM_047905844.1"/>
</dbReference>
<evidence type="ECO:0000259" key="12">
    <source>
        <dbReference type="PROSITE" id="PS51194"/>
    </source>
</evidence>
<sequence>MDADPWVWSAEQVAQFFQSEAATLIQDKPNSQLPDLVSLAQTLLDEGVAGADLLTQVDSNFLKEDCGIRQLGKRSSIIYCITRLRGQSDGYQQRDGVPGLRTPQSLNVLPPQPPSLLQQPLPTPALDSPGERVRSGEIAVQDRKGRKRRKLDLSATVEKAPTGGFMADSSLPIDNLFYGKMQFSREIGDLEPSANIEQHQTESNPDLEVYQIMSDEQPAGDVQYVYRQVKHLFMNDSTKHVKRRGRDAIAILPYRERLLPEGKAVSATVFVPDDGAEDGAMAVRENAAFLDEEVDYNESTEQQHTDGTWDYLTTNWKSKPDEDVLPEYGQSDAEDNEMPSDLEREVDEEEAERQKEAEARPGKEDIEKILEESIEALAQAWRAKKLEKLEEKQAWTVWKKMRGSKTIRDGLIANTHQQIRSFNERLRKQKRWIMEEDWTNAEKLQEQCEIMVPTIEDRELLLWKMKVWNRKQEPSHVIRRGHHSGSNNARQPAPSGPGFVLQPGDRLSVEPAEEQDEEMFHTPEGSQAGDQDDHGEEGDDEQDGAADDMDLDSFNDNFIVHESSPVPTVDDPNSSDVPITPSVRKNDGSQAPSSTPLRRREQTVDSDSDSDPLPALPKMPKSSSQRPKSEIFKTPTKKLAFSNSQSNPVVLSSDSEAPTSRHNVRKKGALRKPGFSADPLSDKKADVDSWELSMLIGKGDRLRFLIKLLAEAGHEQRKLIQSYVAKLRRLGFKALLTATLVEFQRDALYEGEDEKARVGAFCARLYMTFQSLEIELMEGAFDVDPVLAKIMNDAQQVEIFIGYLENVLRKSDSDLFVAKKPQANRSSSMLGSSPKSVIDLASDEELSEDEYQRLLKDTPRKKRKRKVKESESALQSQNNAAKRMERYQKTQISNSQQLVAMVQRDPTNSKISINPVKNEDDESIFIHQPIASVMKGHQIDGVRFMWREITADDGDETEPQGCLLTHTMGLGKTMQTIAVLVAVNEAAQSENLRVSAQLPAQLRLNSERERQLRIMVLCPPLLIENWRKEIRRWARHRLPNVFCIVSSGGGKNNHLDDMRTWYRIGGVLIIGYELFRNKVHRKESKSAKTNLANNRDGDELDQYLLRGPELVVADEVHNLRNRNAKSLAVDQIETHSRIGLSGTPLSNNVDEIYALISFASPGYLGETKEFKAHYATPIQAGLYGDSTPYEKRKSLMKLRVLHNRIEPKINRADINSLRGSIPPKTEFVITLPLTSIQQTAYGRFVSAVLGDSKNEKAGQFQMFSWLDLLGLLTTHPLAFKRKLLKPVVKKTRGRATSPRGSTVSDNGGVDIDDTEDLADEAVLNLGFSQETVDEIVEGITDELQVRDSAKMSMLISILELSAACGDKVLVFSGSLGTLDTVQQTLAENGVECGRIDGNVPPAKRLSVIAKFDKSSTTNVLLCSTRASGVGLNIQSVNRVVILDFGFNPTHEEQAVGRAYRLGQQKPVFVYRMVMGSTFEGHIYNKQLFKQSLFQRVVDRKNPRRVAQKNTRDFLFQPQHVEQKDISKWLGKDDKVLDRILRRELQTAEAAGSGDTIIRDLTTYETLQEDAGDEQFTEQEKREIQEEIEAVKRGIFFRPSGIASQAGPAPPPTAQATGLPAKNVRVTNVLPKQNVRRSVSGGKPGRPPSADKNGVMAPPPSTARPAAPAPMPHGLPTAYPPAASMPNQGRQRPPGQN</sequence>
<dbReference type="OMA" id="IEGIQFM"/>
<evidence type="ECO:0000313" key="14">
    <source>
        <dbReference type="Proteomes" id="UP000756132"/>
    </source>
</evidence>
<dbReference type="InterPro" id="IPR000330">
    <property type="entry name" value="SNF2_N"/>
</dbReference>
<evidence type="ECO:0000256" key="4">
    <source>
        <dbReference type="ARBA" id="ARBA00022801"/>
    </source>
</evidence>
<evidence type="ECO:0000259" key="10">
    <source>
        <dbReference type="PROSITE" id="PS50105"/>
    </source>
</evidence>
<keyword evidence="4" id="KW-0378">Hydrolase</keyword>
<keyword evidence="14" id="KW-1185">Reference proteome</keyword>
<feature type="region of interest" description="Disordered" evidence="9">
    <location>
        <begin position="475"/>
        <end position="682"/>
    </location>
</feature>
<dbReference type="GeneID" id="71986574"/>
<dbReference type="Pfam" id="PF00271">
    <property type="entry name" value="Helicase_C"/>
    <property type="match status" value="1"/>
</dbReference>
<evidence type="ECO:0000256" key="3">
    <source>
        <dbReference type="ARBA" id="ARBA00022741"/>
    </source>
</evidence>
<feature type="region of interest" description="Disordered" evidence="9">
    <location>
        <begin position="1290"/>
        <end position="1310"/>
    </location>
</feature>
<feature type="domain" description="Helicase ATP-binding" evidence="11">
    <location>
        <begin position="953"/>
        <end position="1162"/>
    </location>
</feature>
<accession>A0A9Q8PBH8</accession>
<dbReference type="PROSITE" id="PS51194">
    <property type="entry name" value="HELICASE_CTER"/>
    <property type="match status" value="1"/>
</dbReference>
<feature type="compositionally biased region" description="Low complexity" evidence="9">
    <location>
        <begin position="103"/>
        <end position="126"/>
    </location>
</feature>
<dbReference type="InterPro" id="IPR044574">
    <property type="entry name" value="ARIP4-like"/>
</dbReference>
<feature type="domain" description="SAM" evidence="10">
    <location>
        <begin position="8"/>
        <end position="87"/>
    </location>
</feature>
<dbReference type="InterPro" id="IPR027417">
    <property type="entry name" value="P-loop_NTPase"/>
</dbReference>
<dbReference type="InterPro" id="IPR014001">
    <property type="entry name" value="Helicase_ATP-bd"/>
</dbReference>
<feature type="region of interest" description="Disordered" evidence="9">
    <location>
        <begin position="850"/>
        <end position="889"/>
    </location>
</feature>
<dbReference type="PROSITE" id="PS50105">
    <property type="entry name" value="SAM_DOMAIN"/>
    <property type="match status" value="1"/>
</dbReference>
<feature type="compositionally biased region" description="Acidic residues" evidence="9">
    <location>
        <begin position="332"/>
        <end position="351"/>
    </location>
</feature>
<feature type="compositionally biased region" description="Acidic residues" evidence="9">
    <location>
        <begin position="533"/>
        <end position="553"/>
    </location>
</feature>
<comment type="subcellular location">
    <subcellularLocation>
        <location evidence="1">Nucleus</location>
    </subcellularLocation>
</comment>
<feature type="region of interest" description="Disordered" evidence="9">
    <location>
        <begin position="320"/>
        <end position="366"/>
    </location>
</feature>
<evidence type="ECO:0000256" key="8">
    <source>
        <dbReference type="ARBA" id="ARBA00023242"/>
    </source>
</evidence>
<dbReference type="PANTHER" id="PTHR45797:SF1">
    <property type="entry name" value="HELICASE ARIP4"/>
    <property type="match status" value="1"/>
</dbReference>
<keyword evidence="8" id="KW-0539">Nucleus</keyword>
<dbReference type="GO" id="GO:0005634">
    <property type="term" value="C:nucleus"/>
    <property type="evidence" value="ECO:0007669"/>
    <property type="project" value="UniProtKB-SubCell"/>
</dbReference>
<dbReference type="InterPro" id="IPR001650">
    <property type="entry name" value="Helicase_C-like"/>
</dbReference>
<gene>
    <name evidence="13" type="ORF">CLAFUR5_06696</name>
</gene>
<dbReference type="PROSITE" id="PS51192">
    <property type="entry name" value="HELICASE_ATP_BIND_1"/>
    <property type="match status" value="1"/>
</dbReference>
<dbReference type="SUPFAM" id="SSF52540">
    <property type="entry name" value="P-loop containing nucleoside triphosphate hydrolases"/>
    <property type="match status" value="2"/>
</dbReference>
<organism evidence="13 14">
    <name type="scientific">Passalora fulva</name>
    <name type="common">Tomato leaf mold</name>
    <name type="synonym">Cladosporium fulvum</name>
    <dbReference type="NCBI Taxonomy" id="5499"/>
    <lineage>
        <taxon>Eukaryota</taxon>
        <taxon>Fungi</taxon>
        <taxon>Dikarya</taxon>
        <taxon>Ascomycota</taxon>
        <taxon>Pezizomycotina</taxon>
        <taxon>Dothideomycetes</taxon>
        <taxon>Dothideomycetidae</taxon>
        <taxon>Mycosphaerellales</taxon>
        <taxon>Mycosphaerellaceae</taxon>
        <taxon>Fulvia</taxon>
    </lineage>
</organism>
<evidence type="ECO:0000256" key="7">
    <source>
        <dbReference type="ARBA" id="ARBA00023125"/>
    </source>
</evidence>
<feature type="region of interest" description="Disordered" evidence="9">
    <location>
        <begin position="89"/>
        <end position="147"/>
    </location>
</feature>
<dbReference type="SMART" id="SM00490">
    <property type="entry name" value="HELICc"/>
    <property type="match status" value="1"/>
</dbReference>